<feature type="region of interest" description="Disordered" evidence="1">
    <location>
        <begin position="1"/>
        <end position="42"/>
    </location>
</feature>
<dbReference type="EMBL" id="AEAI01000537">
    <property type="protein sequence ID" value="EGH42875.1"/>
    <property type="molecule type" value="Genomic_DNA"/>
</dbReference>
<evidence type="ECO:0000256" key="1">
    <source>
        <dbReference type="SAM" id="MobiDB-lite"/>
    </source>
</evidence>
<proteinExistence type="predicted"/>
<dbReference type="HOGENOM" id="CLU_3256671_0_0_6"/>
<feature type="compositionally biased region" description="Basic and acidic residues" evidence="1">
    <location>
        <begin position="19"/>
        <end position="36"/>
    </location>
</feature>
<dbReference type="Proteomes" id="UP000004986">
    <property type="component" value="Unassembled WGS sequence"/>
</dbReference>
<name>F3G725_PSESJ</name>
<comment type="caution">
    <text evidence="2">The sequence shown here is derived from an EMBL/GenBank/DDBJ whole genome shotgun (WGS) entry which is preliminary data.</text>
</comment>
<dbReference type="PATRIC" id="fig|629263.4.peg.1780"/>
<dbReference type="BioCyc" id="PSYR629263:G11X0-1990-MONOMER"/>
<keyword evidence="3" id="KW-1185">Reference proteome</keyword>
<evidence type="ECO:0000313" key="3">
    <source>
        <dbReference type="Proteomes" id="UP000004986"/>
    </source>
</evidence>
<organism evidence="2 3">
    <name type="scientific">Pseudomonas syringae pv. pisi str. 1704B</name>
    <dbReference type="NCBI Taxonomy" id="629263"/>
    <lineage>
        <taxon>Bacteria</taxon>
        <taxon>Pseudomonadati</taxon>
        <taxon>Pseudomonadota</taxon>
        <taxon>Gammaproteobacteria</taxon>
        <taxon>Pseudomonadales</taxon>
        <taxon>Pseudomonadaceae</taxon>
        <taxon>Pseudomonas</taxon>
        <taxon>Pseudomonas syringae</taxon>
    </lineage>
</organism>
<dbReference type="AlphaFoldDB" id="F3G725"/>
<gene>
    <name evidence="2" type="ORF">PSYPI_10878</name>
</gene>
<protein>
    <submittedName>
        <fullName evidence="2">Uncharacterized protein</fullName>
    </submittedName>
</protein>
<sequence>MDPAHAVRPNEIKLLSASRGEKPDSEKAILFHDQGNRGKKIS</sequence>
<accession>F3G725</accession>
<evidence type="ECO:0000313" key="2">
    <source>
        <dbReference type="EMBL" id="EGH42875.1"/>
    </source>
</evidence>
<reference evidence="2 3" key="1">
    <citation type="journal article" date="2011" name="PLoS Pathog.">
        <title>Dynamic evolution of pathogenicity revealed by sequencing and comparative genomics of 19 Pseudomonas syringae isolates.</title>
        <authorList>
            <person name="Baltrus D.A."/>
            <person name="Nishimura M.T."/>
            <person name="Romanchuk A."/>
            <person name="Chang J.H."/>
            <person name="Mukhtar M.S."/>
            <person name="Cherkis K."/>
            <person name="Roach J."/>
            <person name="Grant S.R."/>
            <person name="Jones C.D."/>
            <person name="Dangl J.L."/>
        </authorList>
    </citation>
    <scope>NUCLEOTIDE SEQUENCE [LARGE SCALE GENOMIC DNA]</scope>
    <source>
        <strain evidence="2 3">1704B</strain>
    </source>
</reference>